<organism evidence="2 3">
    <name type="scientific">Ensete ventricosum</name>
    <name type="common">Abyssinian banana</name>
    <name type="synonym">Musa ensete</name>
    <dbReference type="NCBI Taxonomy" id="4639"/>
    <lineage>
        <taxon>Eukaryota</taxon>
        <taxon>Viridiplantae</taxon>
        <taxon>Streptophyta</taxon>
        <taxon>Embryophyta</taxon>
        <taxon>Tracheophyta</taxon>
        <taxon>Spermatophyta</taxon>
        <taxon>Magnoliopsida</taxon>
        <taxon>Liliopsida</taxon>
        <taxon>Zingiberales</taxon>
        <taxon>Musaceae</taxon>
        <taxon>Ensete</taxon>
    </lineage>
</organism>
<gene>
    <name evidence="2" type="ORF">B296_00050223</name>
</gene>
<evidence type="ECO:0000256" key="1">
    <source>
        <dbReference type="SAM" id="MobiDB-lite"/>
    </source>
</evidence>
<proteinExistence type="predicted"/>
<dbReference type="Proteomes" id="UP000287651">
    <property type="component" value="Unassembled WGS sequence"/>
</dbReference>
<dbReference type="EMBL" id="AMZH03030805">
    <property type="protein sequence ID" value="RRT32749.1"/>
    <property type="molecule type" value="Genomic_DNA"/>
</dbReference>
<sequence>MQRWLVTTKPPVGASGLGLTTYKGWPPSGAAARKGRPPTGTVVYGQPAGAIVSGQPTRASRQRPTRKGLSPVASPTTSRGGDVGHKGGHPLAGPLSTAKGNRRLCKGSDDGDALRVKEG</sequence>
<dbReference type="AlphaFoldDB" id="A0A426WZU7"/>
<feature type="compositionally biased region" description="Basic and acidic residues" evidence="1">
    <location>
        <begin position="106"/>
        <end position="119"/>
    </location>
</feature>
<feature type="region of interest" description="Disordered" evidence="1">
    <location>
        <begin position="24"/>
        <end position="119"/>
    </location>
</feature>
<name>A0A426WZU7_ENSVE</name>
<evidence type="ECO:0000313" key="3">
    <source>
        <dbReference type="Proteomes" id="UP000287651"/>
    </source>
</evidence>
<protein>
    <submittedName>
        <fullName evidence="2">Uncharacterized protein</fullName>
    </submittedName>
</protein>
<comment type="caution">
    <text evidence="2">The sequence shown here is derived from an EMBL/GenBank/DDBJ whole genome shotgun (WGS) entry which is preliminary data.</text>
</comment>
<reference evidence="2 3" key="1">
    <citation type="journal article" date="2014" name="Agronomy (Basel)">
        <title>A Draft Genome Sequence for Ensete ventricosum, the Drought-Tolerant Tree Against Hunger.</title>
        <authorList>
            <person name="Harrison J."/>
            <person name="Moore K.A."/>
            <person name="Paszkiewicz K."/>
            <person name="Jones T."/>
            <person name="Grant M."/>
            <person name="Ambacheew D."/>
            <person name="Muzemil S."/>
            <person name="Studholme D.J."/>
        </authorList>
    </citation>
    <scope>NUCLEOTIDE SEQUENCE [LARGE SCALE GENOMIC DNA]</scope>
</reference>
<accession>A0A426WZU7</accession>
<evidence type="ECO:0000313" key="2">
    <source>
        <dbReference type="EMBL" id="RRT32749.1"/>
    </source>
</evidence>